<dbReference type="Gene3D" id="1.20.1560.10">
    <property type="entry name" value="ABC transporter type 1, transmembrane domain"/>
    <property type="match status" value="1"/>
</dbReference>
<feature type="domain" description="ABC transmembrane type-1" evidence="9">
    <location>
        <begin position="1"/>
        <end position="140"/>
    </location>
</feature>
<dbReference type="OrthoDB" id="1933929at2759"/>
<dbReference type="SUPFAM" id="SSF90123">
    <property type="entry name" value="ABC transporter transmembrane region"/>
    <property type="match status" value="1"/>
</dbReference>
<keyword evidence="3 8" id="KW-0812">Transmembrane</keyword>
<dbReference type="EMBL" id="JAMYWD010000011">
    <property type="protein sequence ID" value="KAJ4954598.1"/>
    <property type="molecule type" value="Genomic_DNA"/>
</dbReference>
<protein>
    <recommendedName>
        <fullName evidence="9">ABC transmembrane type-1 domain-containing protein</fullName>
    </recommendedName>
</protein>
<keyword evidence="5 8" id="KW-1133">Transmembrane helix</keyword>
<dbReference type="GO" id="GO:0005524">
    <property type="term" value="F:ATP binding"/>
    <property type="evidence" value="ECO:0007669"/>
    <property type="project" value="InterPro"/>
</dbReference>
<accession>A0A9Q0GVK1</accession>
<feature type="transmembrane region" description="Helical" evidence="8">
    <location>
        <begin position="20"/>
        <end position="40"/>
    </location>
</feature>
<evidence type="ECO:0000256" key="5">
    <source>
        <dbReference type="ARBA" id="ARBA00022989"/>
    </source>
</evidence>
<feature type="transmembrane region" description="Helical" evidence="8">
    <location>
        <begin position="117"/>
        <end position="138"/>
    </location>
</feature>
<gene>
    <name evidence="10" type="ORF">NE237_011381</name>
</gene>
<dbReference type="GO" id="GO:0140359">
    <property type="term" value="F:ABC-type transporter activity"/>
    <property type="evidence" value="ECO:0007669"/>
    <property type="project" value="InterPro"/>
</dbReference>
<dbReference type="AlphaFoldDB" id="A0A9Q0GVK1"/>
<evidence type="ECO:0000256" key="4">
    <source>
        <dbReference type="ARBA" id="ARBA00022737"/>
    </source>
</evidence>
<comment type="similarity">
    <text evidence="1">Belongs to the ABC transporter superfamily. ABCB family. Multidrug resistance exporter (TC 3.A.1.201) subfamily.</text>
</comment>
<dbReference type="PANTHER" id="PTHR45136">
    <property type="entry name" value="ABC TRANSPORTER DOMAIN-CONTAINING PROTEIN"/>
    <property type="match status" value="1"/>
</dbReference>
<keyword evidence="2" id="KW-0813">Transport</keyword>
<sequence>MILAFFLQNCDKKRTHIRTYTLMFYSLSLISIIINFSQYYNFTYPGEHLTKRIRPRMLVKILRFEVAWFDEEQNSSEGLCSRLSNEASIVKPLVVDRVFLQVQTTSVVTVAMVMDLIVAWKLALVMIVVQPLTILCFYRR</sequence>
<dbReference type="InterPro" id="IPR036640">
    <property type="entry name" value="ABC1_TM_sf"/>
</dbReference>
<evidence type="ECO:0000259" key="9">
    <source>
        <dbReference type="PROSITE" id="PS50929"/>
    </source>
</evidence>
<dbReference type="Pfam" id="PF00664">
    <property type="entry name" value="ABC_membrane"/>
    <property type="match status" value="1"/>
</dbReference>
<proteinExistence type="inferred from homology"/>
<evidence type="ECO:0000256" key="7">
    <source>
        <dbReference type="ARBA" id="ARBA00023180"/>
    </source>
</evidence>
<evidence type="ECO:0000313" key="11">
    <source>
        <dbReference type="Proteomes" id="UP001141806"/>
    </source>
</evidence>
<keyword evidence="11" id="KW-1185">Reference proteome</keyword>
<evidence type="ECO:0000313" key="10">
    <source>
        <dbReference type="EMBL" id="KAJ4954598.1"/>
    </source>
</evidence>
<keyword evidence="7" id="KW-0325">Glycoprotein</keyword>
<dbReference type="PANTHER" id="PTHR45136:SF2">
    <property type="entry name" value="ABC TRANSPORTER DOMAIN-CONTAINING PROTEIN"/>
    <property type="match status" value="1"/>
</dbReference>
<evidence type="ECO:0000256" key="1">
    <source>
        <dbReference type="ARBA" id="ARBA00007577"/>
    </source>
</evidence>
<evidence type="ECO:0000256" key="3">
    <source>
        <dbReference type="ARBA" id="ARBA00022692"/>
    </source>
</evidence>
<dbReference type="InterPro" id="IPR011527">
    <property type="entry name" value="ABC1_TM_dom"/>
</dbReference>
<dbReference type="Proteomes" id="UP001141806">
    <property type="component" value="Unassembled WGS sequence"/>
</dbReference>
<dbReference type="PROSITE" id="PS50929">
    <property type="entry name" value="ABC_TM1F"/>
    <property type="match status" value="1"/>
</dbReference>
<keyword evidence="6 8" id="KW-0472">Membrane</keyword>
<keyword evidence="4" id="KW-0677">Repeat</keyword>
<reference evidence="10" key="1">
    <citation type="journal article" date="2023" name="Plant J.">
        <title>The genome of the king protea, Protea cynaroides.</title>
        <authorList>
            <person name="Chang J."/>
            <person name="Duong T.A."/>
            <person name="Schoeman C."/>
            <person name="Ma X."/>
            <person name="Roodt D."/>
            <person name="Barker N."/>
            <person name="Li Z."/>
            <person name="Van de Peer Y."/>
            <person name="Mizrachi E."/>
        </authorList>
    </citation>
    <scope>NUCLEOTIDE SEQUENCE</scope>
    <source>
        <tissue evidence="10">Young leaves</tissue>
    </source>
</reference>
<comment type="caution">
    <text evidence="10">The sequence shown here is derived from an EMBL/GenBank/DDBJ whole genome shotgun (WGS) entry which is preliminary data.</text>
</comment>
<evidence type="ECO:0000256" key="2">
    <source>
        <dbReference type="ARBA" id="ARBA00022448"/>
    </source>
</evidence>
<name>A0A9Q0GVK1_9MAGN</name>
<organism evidence="10 11">
    <name type="scientific">Protea cynaroides</name>
    <dbReference type="NCBI Taxonomy" id="273540"/>
    <lineage>
        <taxon>Eukaryota</taxon>
        <taxon>Viridiplantae</taxon>
        <taxon>Streptophyta</taxon>
        <taxon>Embryophyta</taxon>
        <taxon>Tracheophyta</taxon>
        <taxon>Spermatophyta</taxon>
        <taxon>Magnoliopsida</taxon>
        <taxon>Proteales</taxon>
        <taxon>Proteaceae</taxon>
        <taxon>Protea</taxon>
    </lineage>
</organism>
<evidence type="ECO:0000256" key="6">
    <source>
        <dbReference type="ARBA" id="ARBA00023136"/>
    </source>
</evidence>
<evidence type="ECO:0000256" key="8">
    <source>
        <dbReference type="SAM" id="Phobius"/>
    </source>
</evidence>
<dbReference type="GO" id="GO:0016020">
    <property type="term" value="C:membrane"/>
    <property type="evidence" value="ECO:0007669"/>
    <property type="project" value="InterPro"/>
</dbReference>